<organism evidence="1 2">
    <name type="scientific">Vairimorpha ceranae</name>
    <dbReference type="NCBI Taxonomy" id="40302"/>
    <lineage>
        <taxon>Eukaryota</taxon>
        <taxon>Fungi</taxon>
        <taxon>Fungi incertae sedis</taxon>
        <taxon>Microsporidia</taxon>
        <taxon>Nosematidae</taxon>
        <taxon>Vairimorpha</taxon>
    </lineage>
</organism>
<dbReference type="VEuPathDB" id="MicrosporidiaDB:AAJ76_401000622"/>
<dbReference type="EMBL" id="JPQZ01000401">
    <property type="protein sequence ID" value="KKO73597.1"/>
    <property type="molecule type" value="Genomic_DNA"/>
</dbReference>
<proteinExistence type="predicted"/>
<keyword evidence="2" id="KW-1185">Reference proteome</keyword>
<protein>
    <submittedName>
        <fullName evidence="1">Uncharacterized protein</fullName>
    </submittedName>
</protein>
<feature type="non-terminal residue" evidence="1">
    <location>
        <position position="222"/>
    </location>
</feature>
<comment type="caution">
    <text evidence="1">The sequence shown here is derived from an EMBL/GenBank/DDBJ whole genome shotgun (WGS) entry which is preliminary data.</text>
</comment>
<evidence type="ECO:0000313" key="2">
    <source>
        <dbReference type="Proteomes" id="UP000034350"/>
    </source>
</evidence>
<evidence type="ECO:0000313" key="1">
    <source>
        <dbReference type="EMBL" id="KKO73597.1"/>
    </source>
</evidence>
<dbReference type="VEuPathDB" id="MicrosporidiaDB:NCER_101806"/>
<dbReference type="AlphaFoldDB" id="A0A0F9YL80"/>
<dbReference type="Proteomes" id="UP000034350">
    <property type="component" value="Unassembled WGS sequence"/>
</dbReference>
<sequence length="222" mass="26128">MPMNNFNVLFWMSYIYSLQRITLVPEIHKMYEIDLKSISPAEYAFYMKKYFLFNDNIPIITEVRSPQSNIQGFVCIHSSGGTKKYIKNLYCFAKDFTNIDQIFHQLYFTKALGQQNILNIQIPQMLFNNALESQYSIKVKKISKNISEIEVKLQNGFIKFLLLNKLDIILLSCQLLEELTNRPGSRIMHSLENKDYILAFFDRDYGKLIGFLNEFILLLQED</sequence>
<gene>
    <name evidence="1" type="ORF">AAJ76_401000622</name>
</gene>
<name>A0A0F9YL80_9MICR</name>
<dbReference type="GeneID" id="36320515"/>
<accession>A0A0F9YL80</accession>
<reference evidence="1 2" key="1">
    <citation type="journal article" date="2015" name="Environ. Microbiol.">
        <title>Genome analyses suggest the presence of polyploidy and recent human-driven expansions in eight global populations of the honeybee pathogen Nosema ceranae.</title>
        <authorList>
            <person name="Pelin A."/>
            <person name="Selman M."/>
            <person name="Aris-Brosou S."/>
            <person name="Farinelli L."/>
            <person name="Corradi N."/>
        </authorList>
    </citation>
    <scope>NUCLEOTIDE SEQUENCE [LARGE SCALE GENOMIC DNA]</scope>
    <source>
        <strain evidence="1 2">PA08 1199</strain>
    </source>
</reference>
<dbReference type="RefSeq" id="XP_024329339.1">
    <property type="nucleotide sequence ID" value="XM_024475569.1"/>
</dbReference>